<dbReference type="InterPro" id="IPR013767">
    <property type="entry name" value="PAS_fold"/>
</dbReference>
<dbReference type="PRINTS" id="PR00344">
    <property type="entry name" value="BCTRLSENSOR"/>
</dbReference>
<evidence type="ECO:0000256" key="9">
    <source>
        <dbReference type="PROSITE-ProRule" id="PRU00169"/>
    </source>
</evidence>
<evidence type="ECO:0000313" key="16">
    <source>
        <dbReference type="EMBL" id="GAV20812.1"/>
    </source>
</evidence>
<keyword evidence="7" id="KW-0067">ATP-binding</keyword>
<dbReference type="AlphaFoldDB" id="A0A1L8CPG7"/>
<dbReference type="SMART" id="SM00086">
    <property type="entry name" value="PAC"/>
    <property type="match status" value="1"/>
</dbReference>
<dbReference type="STRING" id="1921010.MMIC_P1786"/>
<accession>A0A1L8CPG7</accession>
<dbReference type="SMART" id="SM00387">
    <property type="entry name" value="HATPase_c"/>
    <property type="match status" value="1"/>
</dbReference>
<keyword evidence="11" id="KW-0732">Signal</keyword>
<dbReference type="InterPro" id="IPR011006">
    <property type="entry name" value="CheY-like_superfamily"/>
</dbReference>
<dbReference type="PROSITE" id="PS50110">
    <property type="entry name" value="RESPONSE_REGULATORY"/>
    <property type="match status" value="1"/>
</dbReference>
<dbReference type="Pfam" id="PF02518">
    <property type="entry name" value="HATPase_c"/>
    <property type="match status" value="1"/>
</dbReference>
<dbReference type="InterPro" id="IPR035965">
    <property type="entry name" value="PAS-like_dom_sf"/>
</dbReference>
<dbReference type="InterPro" id="IPR000014">
    <property type="entry name" value="PAS"/>
</dbReference>
<dbReference type="PROSITE" id="PS50112">
    <property type="entry name" value="PAS"/>
    <property type="match status" value="1"/>
</dbReference>
<keyword evidence="6 16" id="KW-0418">Kinase</keyword>
<dbReference type="Gene3D" id="3.30.565.10">
    <property type="entry name" value="Histidine kinase-like ATPase, C-terminal domain"/>
    <property type="match status" value="1"/>
</dbReference>
<gene>
    <name evidence="16" type="ORF">MMIC_P1786</name>
</gene>
<feature type="domain" description="PAC" evidence="15">
    <location>
        <begin position="447"/>
        <end position="499"/>
    </location>
</feature>
<feature type="domain" description="PAS" evidence="14">
    <location>
        <begin position="375"/>
        <end position="419"/>
    </location>
</feature>
<dbReference type="SMART" id="SM00388">
    <property type="entry name" value="HisKA"/>
    <property type="match status" value="1"/>
</dbReference>
<dbReference type="OrthoDB" id="174578at2"/>
<feature type="domain" description="Response regulatory" evidence="13">
    <location>
        <begin position="767"/>
        <end position="883"/>
    </location>
</feature>
<evidence type="ECO:0000256" key="5">
    <source>
        <dbReference type="ARBA" id="ARBA00022741"/>
    </source>
</evidence>
<dbReference type="PROSITE" id="PS50109">
    <property type="entry name" value="HIS_KIN"/>
    <property type="match status" value="1"/>
</dbReference>
<keyword evidence="10" id="KW-1133">Transmembrane helix</keyword>
<evidence type="ECO:0000256" key="11">
    <source>
        <dbReference type="SAM" id="SignalP"/>
    </source>
</evidence>
<dbReference type="EC" id="2.7.13.3" evidence="2"/>
<name>A0A1L8CPG7_9PROT</name>
<dbReference type="SUPFAM" id="SSF53850">
    <property type="entry name" value="Periplasmic binding protein-like II"/>
    <property type="match status" value="1"/>
</dbReference>
<evidence type="ECO:0000256" key="4">
    <source>
        <dbReference type="ARBA" id="ARBA00022679"/>
    </source>
</evidence>
<dbReference type="SUPFAM" id="SSF55874">
    <property type="entry name" value="ATPase domain of HSP90 chaperone/DNA topoisomerase II/histidine kinase"/>
    <property type="match status" value="1"/>
</dbReference>
<keyword evidence="10" id="KW-0472">Membrane</keyword>
<evidence type="ECO:0000256" key="6">
    <source>
        <dbReference type="ARBA" id="ARBA00022777"/>
    </source>
</evidence>
<evidence type="ECO:0000259" key="12">
    <source>
        <dbReference type="PROSITE" id="PS50109"/>
    </source>
</evidence>
<dbReference type="InterPro" id="IPR005467">
    <property type="entry name" value="His_kinase_dom"/>
</dbReference>
<dbReference type="PANTHER" id="PTHR43065">
    <property type="entry name" value="SENSOR HISTIDINE KINASE"/>
    <property type="match status" value="1"/>
</dbReference>
<dbReference type="InterPro" id="IPR036097">
    <property type="entry name" value="HisK_dim/P_sf"/>
</dbReference>
<sequence>MRSFMALSFMVILTLWASVANAHSDNGVVANNDGEKVRLHLKWKHQFQFAGYYMAFEKGYYAAEGLNVELAEGGPSHSLMEELMQGQTQYIVADTGALLHRAEGKPVVVLANIFQHSPVILLMRSDQGVSYKTPADLRNKRVMVQGGYVTAATLAVLKKFGINESDYVRLPSSFDIQDLVNGNTDAFSAYSTNEPYLMKQMGIPFTMFKPHDYGIDFYGDALITSENEVNQHPERAAAFRRASLKGWTYALDHIDESVEVIQQKYNSQHKSTEHLLFEARAIRDLVFPDIVPVGESNRQRWKHLAGVFNGLGYQVDDINWDAFIYQAEPDVASALWIYRYWIAVALLCTLVLLLYVYTVQLRSGIRKRTAALEQVGSEYKDILDSMQDAYYRADMDGKIVWVSLACERQLGFGRSELIGVPLHSLYYDEIGREAFLEALEESGGSLQHYELCLKHKDGSRVWVEVNSQYCHDKDGRKMGIEGNVRNINERKLAERESQELTGQLQQAQKMESIGVLAGGIAHDFNNLLVGMMGNAELAMLDAPEQGETRYYLQQIFKASRKGADLVRQMLAYSGQGRFAMGEQNLNEMIQDVSDLLETVIGKHARLHQQLMETLPYVYGDKNQLTQLIMNLMTNASEALSGKPGDITLRTGVRSLSSQDFAAMYMATDLQAGDFVYIEVEDNGCGMDAQTQERIFDPFFTTKETGSGLGLAALLGIVRSHNGTLTLNSELGRGSCFTVYLPALTKCEPVEPEKLTGEFVVSVSLRGTVLVVDDEEAVRSVASRLLQHEGLQIITACDGEEAVELFRKHADEIAFVLLDLTMPVMDGEQTFHALHGIRPDTPILLSSGFSAKEAVGRLQHFGLRGFVRKPYTRKALLEEVARLGLARTSKEDLDFSI</sequence>
<keyword evidence="4 16" id="KW-0808">Transferase</keyword>
<dbReference type="CDD" id="cd00156">
    <property type="entry name" value="REC"/>
    <property type="match status" value="1"/>
</dbReference>
<proteinExistence type="predicted"/>
<evidence type="ECO:0000259" key="14">
    <source>
        <dbReference type="PROSITE" id="PS50112"/>
    </source>
</evidence>
<dbReference type="Proteomes" id="UP000231632">
    <property type="component" value="Unassembled WGS sequence"/>
</dbReference>
<dbReference type="GO" id="GO:0006355">
    <property type="term" value="P:regulation of DNA-templated transcription"/>
    <property type="evidence" value="ECO:0007669"/>
    <property type="project" value="InterPro"/>
</dbReference>
<keyword evidence="5" id="KW-0547">Nucleotide-binding</keyword>
<dbReference type="PROSITE" id="PS50113">
    <property type="entry name" value="PAC"/>
    <property type="match status" value="1"/>
</dbReference>
<feature type="transmembrane region" description="Helical" evidence="10">
    <location>
        <begin position="338"/>
        <end position="358"/>
    </location>
</feature>
<dbReference type="Gene3D" id="3.40.190.10">
    <property type="entry name" value="Periplasmic binding protein-like II"/>
    <property type="match status" value="2"/>
</dbReference>
<keyword evidence="17" id="KW-1185">Reference proteome</keyword>
<keyword evidence="3 9" id="KW-0597">Phosphoprotein</keyword>
<evidence type="ECO:0000256" key="2">
    <source>
        <dbReference type="ARBA" id="ARBA00012438"/>
    </source>
</evidence>
<dbReference type="GO" id="GO:0005524">
    <property type="term" value="F:ATP binding"/>
    <property type="evidence" value="ECO:0007669"/>
    <property type="project" value="UniProtKB-KW"/>
</dbReference>
<feature type="chain" id="PRO_5012905528" description="histidine kinase" evidence="11">
    <location>
        <begin position="23"/>
        <end position="896"/>
    </location>
</feature>
<evidence type="ECO:0000259" key="13">
    <source>
        <dbReference type="PROSITE" id="PS50110"/>
    </source>
</evidence>
<feature type="modified residue" description="4-aspartylphosphate" evidence="9">
    <location>
        <position position="818"/>
    </location>
</feature>
<evidence type="ECO:0000256" key="8">
    <source>
        <dbReference type="ARBA" id="ARBA00023012"/>
    </source>
</evidence>
<dbReference type="InterPro" id="IPR004358">
    <property type="entry name" value="Sig_transdc_His_kin-like_C"/>
</dbReference>
<dbReference type="InterPro" id="IPR003661">
    <property type="entry name" value="HisK_dim/P_dom"/>
</dbReference>
<dbReference type="SMART" id="SM00448">
    <property type="entry name" value="REC"/>
    <property type="match status" value="1"/>
</dbReference>
<protein>
    <recommendedName>
        <fullName evidence="2">histidine kinase</fullName>
        <ecNumber evidence="2">2.7.13.3</ecNumber>
    </recommendedName>
</protein>
<evidence type="ECO:0000256" key="1">
    <source>
        <dbReference type="ARBA" id="ARBA00000085"/>
    </source>
</evidence>
<dbReference type="InterPro" id="IPR015168">
    <property type="entry name" value="SsuA/THI5"/>
</dbReference>
<dbReference type="Pfam" id="PF00989">
    <property type="entry name" value="PAS"/>
    <property type="match status" value="1"/>
</dbReference>
<dbReference type="Pfam" id="PF09084">
    <property type="entry name" value="NMT1"/>
    <property type="match status" value="1"/>
</dbReference>
<dbReference type="NCBIfam" id="TIGR00229">
    <property type="entry name" value="sensory_box"/>
    <property type="match status" value="1"/>
</dbReference>
<dbReference type="SMART" id="SM00091">
    <property type="entry name" value="PAS"/>
    <property type="match status" value="1"/>
</dbReference>
<dbReference type="InterPro" id="IPR000700">
    <property type="entry name" value="PAS-assoc_C"/>
</dbReference>
<dbReference type="SUPFAM" id="SSF55785">
    <property type="entry name" value="PYP-like sensor domain (PAS domain)"/>
    <property type="match status" value="1"/>
</dbReference>
<dbReference type="InterPro" id="IPR001610">
    <property type="entry name" value="PAC"/>
</dbReference>
<dbReference type="InterPro" id="IPR003594">
    <property type="entry name" value="HATPase_dom"/>
</dbReference>
<dbReference type="SUPFAM" id="SSF47384">
    <property type="entry name" value="Homodimeric domain of signal transducing histidine kinase"/>
    <property type="match status" value="1"/>
</dbReference>
<dbReference type="InterPro" id="IPR001789">
    <property type="entry name" value="Sig_transdc_resp-reg_receiver"/>
</dbReference>
<dbReference type="Gene3D" id="1.10.287.130">
    <property type="match status" value="1"/>
</dbReference>
<dbReference type="RefSeq" id="WP_083530541.1">
    <property type="nucleotide sequence ID" value="NZ_BDFD01000015.1"/>
</dbReference>
<dbReference type="CDD" id="cd00082">
    <property type="entry name" value="HisKA"/>
    <property type="match status" value="1"/>
</dbReference>
<dbReference type="Pfam" id="PF00072">
    <property type="entry name" value="Response_reg"/>
    <property type="match status" value="1"/>
</dbReference>
<dbReference type="GO" id="GO:0000155">
    <property type="term" value="F:phosphorelay sensor kinase activity"/>
    <property type="evidence" value="ECO:0007669"/>
    <property type="project" value="InterPro"/>
</dbReference>
<organism evidence="16 17">
    <name type="scientific">Mariprofundus micogutta</name>
    <dbReference type="NCBI Taxonomy" id="1921010"/>
    <lineage>
        <taxon>Bacteria</taxon>
        <taxon>Pseudomonadati</taxon>
        <taxon>Pseudomonadota</taxon>
        <taxon>Candidatius Mariprofundia</taxon>
        <taxon>Mariprofundales</taxon>
        <taxon>Mariprofundaceae</taxon>
        <taxon>Mariprofundus</taxon>
    </lineage>
</organism>
<evidence type="ECO:0000259" key="15">
    <source>
        <dbReference type="PROSITE" id="PS50113"/>
    </source>
</evidence>
<dbReference type="PANTHER" id="PTHR43065:SF42">
    <property type="entry name" value="TWO-COMPONENT SENSOR PPRA"/>
    <property type="match status" value="1"/>
</dbReference>
<reference evidence="16 17" key="1">
    <citation type="journal article" date="2017" name="Arch. Microbiol.">
        <title>Mariprofundus micogutta sp. nov., a novel iron-oxidizing zetaproteobacterium isolated from a deep-sea hydrothermal field at the Bayonnaise knoll of the Izu-Ogasawara arc, and a description of Mariprofundales ord. nov. and Zetaproteobacteria classis nov.</title>
        <authorList>
            <person name="Makita H."/>
            <person name="Tanaka E."/>
            <person name="Mitsunobu S."/>
            <person name="Miyazaki M."/>
            <person name="Nunoura T."/>
            <person name="Uematsu K."/>
            <person name="Takaki Y."/>
            <person name="Nishi S."/>
            <person name="Shimamura S."/>
            <person name="Takai K."/>
        </authorList>
    </citation>
    <scope>NUCLEOTIDE SEQUENCE [LARGE SCALE GENOMIC DNA]</scope>
    <source>
        <strain evidence="16 17">ET2</strain>
    </source>
</reference>
<evidence type="ECO:0000256" key="10">
    <source>
        <dbReference type="SAM" id="Phobius"/>
    </source>
</evidence>
<keyword evidence="8" id="KW-0902">Two-component regulatory system</keyword>
<dbReference type="InterPro" id="IPR036890">
    <property type="entry name" value="HATPase_C_sf"/>
</dbReference>
<evidence type="ECO:0000256" key="7">
    <source>
        <dbReference type="ARBA" id="ARBA00022840"/>
    </source>
</evidence>
<dbReference type="CDD" id="cd00130">
    <property type="entry name" value="PAS"/>
    <property type="match status" value="1"/>
</dbReference>
<feature type="domain" description="Histidine kinase" evidence="12">
    <location>
        <begin position="519"/>
        <end position="744"/>
    </location>
</feature>
<comment type="caution">
    <text evidence="16">The sequence shown here is derived from an EMBL/GenBank/DDBJ whole genome shotgun (WGS) entry which is preliminary data.</text>
</comment>
<feature type="signal peptide" evidence="11">
    <location>
        <begin position="1"/>
        <end position="22"/>
    </location>
</feature>
<dbReference type="Gene3D" id="3.30.450.20">
    <property type="entry name" value="PAS domain"/>
    <property type="match status" value="1"/>
</dbReference>
<dbReference type="EMBL" id="BDFD01000015">
    <property type="protein sequence ID" value="GAV20812.1"/>
    <property type="molecule type" value="Genomic_DNA"/>
</dbReference>
<evidence type="ECO:0000256" key="3">
    <source>
        <dbReference type="ARBA" id="ARBA00022553"/>
    </source>
</evidence>
<comment type="catalytic activity">
    <reaction evidence="1">
        <text>ATP + protein L-histidine = ADP + protein N-phospho-L-histidine.</text>
        <dbReference type="EC" id="2.7.13.3"/>
    </reaction>
</comment>
<dbReference type="SUPFAM" id="SSF52172">
    <property type="entry name" value="CheY-like"/>
    <property type="match status" value="1"/>
</dbReference>
<dbReference type="Gene3D" id="3.40.50.2300">
    <property type="match status" value="1"/>
</dbReference>
<evidence type="ECO:0000313" key="17">
    <source>
        <dbReference type="Proteomes" id="UP000231632"/>
    </source>
</evidence>
<keyword evidence="10" id="KW-0812">Transmembrane</keyword>